<reference evidence="3 4" key="1">
    <citation type="submission" date="2024-02" db="EMBL/GenBank/DDBJ databases">
        <title>Chromosome-scale genome assembly of the rough periwinkle Littorina saxatilis.</title>
        <authorList>
            <person name="De Jode A."/>
            <person name="Faria R."/>
            <person name="Formenti G."/>
            <person name="Sims Y."/>
            <person name="Smith T.P."/>
            <person name="Tracey A."/>
            <person name="Wood J.M.D."/>
            <person name="Zagrodzka Z.B."/>
            <person name="Johannesson K."/>
            <person name="Butlin R.K."/>
            <person name="Leder E.H."/>
        </authorList>
    </citation>
    <scope>NUCLEOTIDE SEQUENCE [LARGE SCALE GENOMIC DNA]</scope>
    <source>
        <strain evidence="3">Snail1</strain>
        <tissue evidence="3">Muscle</tissue>
    </source>
</reference>
<organism evidence="3 4">
    <name type="scientific">Littorina saxatilis</name>
    <dbReference type="NCBI Taxonomy" id="31220"/>
    <lineage>
        <taxon>Eukaryota</taxon>
        <taxon>Metazoa</taxon>
        <taxon>Spiralia</taxon>
        <taxon>Lophotrochozoa</taxon>
        <taxon>Mollusca</taxon>
        <taxon>Gastropoda</taxon>
        <taxon>Caenogastropoda</taxon>
        <taxon>Littorinimorpha</taxon>
        <taxon>Littorinoidea</taxon>
        <taxon>Littorinidae</taxon>
        <taxon>Littorina</taxon>
    </lineage>
</organism>
<comment type="caution">
    <text evidence="3">The sequence shown here is derived from an EMBL/GenBank/DDBJ whole genome shotgun (WGS) entry which is preliminary data.</text>
</comment>
<feature type="compositionally biased region" description="Polar residues" evidence="2">
    <location>
        <begin position="532"/>
        <end position="542"/>
    </location>
</feature>
<evidence type="ECO:0000256" key="2">
    <source>
        <dbReference type="SAM" id="MobiDB-lite"/>
    </source>
</evidence>
<keyword evidence="4" id="KW-1185">Reference proteome</keyword>
<feature type="region of interest" description="Disordered" evidence="2">
    <location>
        <begin position="526"/>
        <end position="654"/>
    </location>
</feature>
<accession>A0AAN9GPL9</accession>
<feature type="coiled-coil region" evidence="1">
    <location>
        <begin position="456"/>
        <end position="487"/>
    </location>
</feature>
<feature type="coiled-coil region" evidence="1">
    <location>
        <begin position="40"/>
        <end position="74"/>
    </location>
</feature>
<evidence type="ECO:0000256" key="1">
    <source>
        <dbReference type="SAM" id="Coils"/>
    </source>
</evidence>
<gene>
    <name evidence="3" type="ORF">V1264_001892</name>
</gene>
<feature type="compositionally biased region" description="Polar residues" evidence="2">
    <location>
        <begin position="835"/>
        <end position="844"/>
    </location>
</feature>
<feature type="region of interest" description="Disordered" evidence="2">
    <location>
        <begin position="819"/>
        <end position="851"/>
    </location>
</feature>
<dbReference type="EMBL" id="JBAMIC010000001">
    <property type="protein sequence ID" value="KAK7116163.1"/>
    <property type="molecule type" value="Genomic_DNA"/>
</dbReference>
<name>A0AAN9GPL9_9CAEN</name>
<dbReference type="Proteomes" id="UP001374579">
    <property type="component" value="Unassembled WGS sequence"/>
</dbReference>
<feature type="region of interest" description="Disordered" evidence="2">
    <location>
        <begin position="758"/>
        <end position="800"/>
    </location>
</feature>
<protein>
    <submittedName>
        <fullName evidence="3">Uncharacterized protein</fullName>
    </submittedName>
</protein>
<proteinExistence type="predicted"/>
<feature type="compositionally biased region" description="Basic and acidic residues" evidence="2">
    <location>
        <begin position="628"/>
        <end position="647"/>
    </location>
</feature>
<evidence type="ECO:0000313" key="3">
    <source>
        <dbReference type="EMBL" id="KAK7116163.1"/>
    </source>
</evidence>
<sequence>MPRSGGRLNLAGAINRNIPPNYLTPLNNAESGCTSKHASVCRLERELKAVKEENGRLKEQLEDTRSALKQITVEASYEKFDERRVNMLKMQIIQLQKQLLLMSEALGSRSTALTEVENALTWLSGKFRHYIGAEVKGAEVPVPRSDLMTMVDTSESARIKLFKNIENCTTENLAQPHMFMNSFLKPGCEKEFTILDCCLAKTESLNLKQVAQLESKLSTLYKELIKVSENLTDRGRANQDPAAGHMSSAVQEREGTVILKASAMARDCAADLLSLSLLVPSAPWPPLKKPTMSEVTYDALAPSLPPLPRGKAAEVQRCVTAALKACNHRCHMVGQEASALREEVRFHQAVYQLQLDYVLQAFDALRDGYKEFEHSTNEVLIQPMKKLMEAYTKLKKNTSQQGLKTFLTVLKEHEQQWTDVIQKLDTCDPQNQSGAEALSVFGQEFLTSLDRLLLSRQTERDKVASRKEELKTAQQQLEEDLRALIRDGEEQQRIASDLKGENSSNNADASGFSYFSGLPDSVRCEGIGEGRSMQNDFNSKRNITGMKKGKKTQRGSSMSRQPWLDLGDGAEDNAGRRRKSRDEQMEPESEASVGLRPWLDQPLTDNGEKLPEWNFGGTSPRPWPHENTAAERVAKKTHSQNERRNRSDPASGDLGAQALAYMPDSVHTLEQIVRASADELENMVRENSSRASTRTPAGLLQYQEMQALNSQRSLLDYRRHSPSDKGFGNNINSRESVYSQMDSYSQFQQAHNHHIPFQPDTDIPGIKPASDKPPCSANLTTDHASKKEKGRAKPKNYEPKLYVANRTLSLRRSGSLTKLAEPSLEERMVKMSVSGPRNNDSSRTNSRKSNR</sequence>
<evidence type="ECO:0000313" key="4">
    <source>
        <dbReference type="Proteomes" id="UP001374579"/>
    </source>
</evidence>
<dbReference type="AlphaFoldDB" id="A0AAN9GPL9"/>
<keyword evidence="1" id="KW-0175">Coiled coil</keyword>